<dbReference type="Proteomes" id="UP001501116">
    <property type="component" value="Unassembled WGS sequence"/>
</dbReference>
<organism evidence="4 5">
    <name type="scientific">Amycolatopsis minnesotensis</name>
    <dbReference type="NCBI Taxonomy" id="337894"/>
    <lineage>
        <taxon>Bacteria</taxon>
        <taxon>Bacillati</taxon>
        <taxon>Actinomycetota</taxon>
        <taxon>Actinomycetes</taxon>
        <taxon>Pseudonocardiales</taxon>
        <taxon>Pseudonocardiaceae</taxon>
        <taxon>Amycolatopsis</taxon>
    </lineage>
</organism>
<dbReference type="EMBL" id="BAAANN010000045">
    <property type="protein sequence ID" value="GAA1987082.1"/>
    <property type="molecule type" value="Genomic_DNA"/>
</dbReference>
<dbReference type="InterPro" id="IPR013149">
    <property type="entry name" value="ADH-like_C"/>
</dbReference>
<evidence type="ECO:0000313" key="4">
    <source>
        <dbReference type="EMBL" id="GAA1987082.1"/>
    </source>
</evidence>
<dbReference type="Pfam" id="PF00107">
    <property type="entry name" value="ADH_zinc_N"/>
    <property type="match status" value="1"/>
</dbReference>
<name>A0ABN2SI47_9PSEU</name>
<keyword evidence="1" id="KW-0521">NADP</keyword>
<dbReference type="Pfam" id="PF08240">
    <property type="entry name" value="ADH_N"/>
    <property type="match status" value="1"/>
</dbReference>
<proteinExistence type="predicted"/>
<dbReference type="RefSeq" id="WP_344430151.1">
    <property type="nucleotide sequence ID" value="NZ_BAAANN010000045.1"/>
</dbReference>
<dbReference type="Gene3D" id="3.90.180.10">
    <property type="entry name" value="Medium-chain alcohol dehydrogenases, catalytic domain"/>
    <property type="match status" value="1"/>
</dbReference>
<evidence type="ECO:0000259" key="3">
    <source>
        <dbReference type="SMART" id="SM00829"/>
    </source>
</evidence>
<reference evidence="4 5" key="1">
    <citation type="journal article" date="2019" name="Int. J. Syst. Evol. Microbiol.">
        <title>The Global Catalogue of Microorganisms (GCM) 10K type strain sequencing project: providing services to taxonomists for standard genome sequencing and annotation.</title>
        <authorList>
            <consortium name="The Broad Institute Genomics Platform"/>
            <consortium name="The Broad Institute Genome Sequencing Center for Infectious Disease"/>
            <person name="Wu L."/>
            <person name="Ma J."/>
        </authorList>
    </citation>
    <scope>NUCLEOTIDE SEQUENCE [LARGE SCALE GENOMIC DNA]</scope>
    <source>
        <strain evidence="4 5">JCM 14545</strain>
    </source>
</reference>
<protein>
    <submittedName>
        <fullName evidence="4">Zinc-binding dehydrogenase</fullName>
    </submittedName>
</protein>
<dbReference type="SMART" id="SM00829">
    <property type="entry name" value="PKS_ER"/>
    <property type="match status" value="1"/>
</dbReference>
<evidence type="ECO:0000256" key="1">
    <source>
        <dbReference type="ARBA" id="ARBA00022857"/>
    </source>
</evidence>
<evidence type="ECO:0000313" key="5">
    <source>
        <dbReference type="Proteomes" id="UP001501116"/>
    </source>
</evidence>
<evidence type="ECO:0000256" key="2">
    <source>
        <dbReference type="ARBA" id="ARBA00023002"/>
    </source>
</evidence>
<dbReference type="InterPro" id="IPR011032">
    <property type="entry name" value="GroES-like_sf"/>
</dbReference>
<dbReference type="PANTHER" id="PTHR48106">
    <property type="entry name" value="QUINONE OXIDOREDUCTASE PIG3-RELATED"/>
    <property type="match status" value="1"/>
</dbReference>
<keyword evidence="2" id="KW-0560">Oxidoreductase</keyword>
<dbReference type="Gene3D" id="3.40.50.720">
    <property type="entry name" value="NAD(P)-binding Rossmann-like Domain"/>
    <property type="match status" value="1"/>
</dbReference>
<dbReference type="SUPFAM" id="SSF50129">
    <property type="entry name" value="GroES-like"/>
    <property type="match status" value="1"/>
</dbReference>
<sequence length="322" mass="32722">MHALVHRGDAWVRTEAADPVPGPADVVVSVAAAGLNRADLLMRSGNYVPTGADWAVPLDRVGFEMAGRVVAVGADVTGVREGDRVLAQTGGACAELVAVDHRLVLGVPDGMDWTAAAALPSALLTEFDALAPAAELRGGERVVITGASSGVGLVGVQLARALGAASVVATTRSTAKLPLLRELGADTATLSLVDAVEPGTVDVALDHLGGTALADLVSLAAPGARIVQIGRLAGGRSTIDLEALAAHRVRLIGTTFRGRSAPELHALVARVRALLPELVERHGVHAVVDSVFDIADAEQAAARLDAPGVTGKVVLIVMASLA</sequence>
<accession>A0ABN2SI47</accession>
<gene>
    <name evidence="4" type="ORF">GCM10009754_76470</name>
</gene>
<dbReference type="PANTHER" id="PTHR48106:SF18">
    <property type="entry name" value="QUINONE OXIDOREDUCTASE PIG3"/>
    <property type="match status" value="1"/>
</dbReference>
<feature type="domain" description="Enoyl reductase (ER)" evidence="3">
    <location>
        <begin position="8"/>
        <end position="315"/>
    </location>
</feature>
<dbReference type="InterPro" id="IPR020843">
    <property type="entry name" value="ER"/>
</dbReference>
<comment type="caution">
    <text evidence="4">The sequence shown here is derived from an EMBL/GenBank/DDBJ whole genome shotgun (WGS) entry which is preliminary data.</text>
</comment>
<dbReference type="SUPFAM" id="SSF51735">
    <property type="entry name" value="NAD(P)-binding Rossmann-fold domains"/>
    <property type="match status" value="1"/>
</dbReference>
<keyword evidence="5" id="KW-1185">Reference proteome</keyword>
<dbReference type="InterPro" id="IPR013154">
    <property type="entry name" value="ADH-like_N"/>
</dbReference>
<dbReference type="InterPro" id="IPR036291">
    <property type="entry name" value="NAD(P)-bd_dom_sf"/>
</dbReference>